<feature type="region of interest" description="Disordered" evidence="1">
    <location>
        <begin position="82"/>
        <end position="102"/>
    </location>
</feature>
<reference evidence="2 3" key="1">
    <citation type="journal article" date="2023" name="Insect Mol. Biol.">
        <title>Genome sequencing provides insights into the evolution of gene families encoding plant cell wall-degrading enzymes in longhorned beetles.</title>
        <authorList>
            <person name="Shin N.R."/>
            <person name="Okamura Y."/>
            <person name="Kirsch R."/>
            <person name="Pauchet Y."/>
        </authorList>
    </citation>
    <scope>NUCLEOTIDE SEQUENCE [LARGE SCALE GENOMIC DNA]</scope>
    <source>
        <strain evidence="2">EAD_L_NR</strain>
    </source>
</reference>
<evidence type="ECO:0000256" key="1">
    <source>
        <dbReference type="SAM" id="MobiDB-lite"/>
    </source>
</evidence>
<dbReference type="AlphaFoldDB" id="A0AAV8WBZ1"/>
<comment type="caution">
    <text evidence="2">The sequence shown here is derived from an EMBL/GenBank/DDBJ whole genome shotgun (WGS) entry which is preliminary data.</text>
</comment>
<dbReference type="EMBL" id="JANEYG010000004">
    <property type="protein sequence ID" value="KAJ8923847.1"/>
    <property type="molecule type" value="Genomic_DNA"/>
</dbReference>
<feature type="compositionally biased region" description="Polar residues" evidence="1">
    <location>
        <begin position="89"/>
        <end position="100"/>
    </location>
</feature>
<gene>
    <name evidence="2" type="ORF">NQ315_010429</name>
</gene>
<sequence length="125" mass="13845">MCVKDDLEISEGAPAVATGRQFLPALPGYVPVYIRTGDTPLEEINPDLAEAFNSYSLKHARRAFSRSNNAIGDKFSHELTEKETETFKGNKSGVSSSDLGSRTEEVTHKVEIVFEPQHIQKIPRV</sequence>
<evidence type="ECO:0000313" key="3">
    <source>
        <dbReference type="Proteomes" id="UP001159042"/>
    </source>
</evidence>
<protein>
    <submittedName>
        <fullName evidence="2">Uncharacterized protein</fullName>
    </submittedName>
</protein>
<dbReference type="Proteomes" id="UP001159042">
    <property type="component" value="Unassembled WGS sequence"/>
</dbReference>
<accession>A0AAV8WBZ1</accession>
<organism evidence="2 3">
    <name type="scientific">Exocentrus adspersus</name>
    <dbReference type="NCBI Taxonomy" id="1586481"/>
    <lineage>
        <taxon>Eukaryota</taxon>
        <taxon>Metazoa</taxon>
        <taxon>Ecdysozoa</taxon>
        <taxon>Arthropoda</taxon>
        <taxon>Hexapoda</taxon>
        <taxon>Insecta</taxon>
        <taxon>Pterygota</taxon>
        <taxon>Neoptera</taxon>
        <taxon>Endopterygota</taxon>
        <taxon>Coleoptera</taxon>
        <taxon>Polyphaga</taxon>
        <taxon>Cucujiformia</taxon>
        <taxon>Chrysomeloidea</taxon>
        <taxon>Cerambycidae</taxon>
        <taxon>Lamiinae</taxon>
        <taxon>Acanthocinini</taxon>
        <taxon>Exocentrus</taxon>
    </lineage>
</organism>
<name>A0AAV8WBZ1_9CUCU</name>
<keyword evidence="3" id="KW-1185">Reference proteome</keyword>
<evidence type="ECO:0000313" key="2">
    <source>
        <dbReference type="EMBL" id="KAJ8923847.1"/>
    </source>
</evidence>
<proteinExistence type="predicted"/>